<name>A0A923LX57_9FIRM</name>
<dbReference type="Proteomes" id="UP000606499">
    <property type="component" value="Unassembled WGS sequence"/>
</dbReference>
<gene>
    <name evidence="1" type="ORF">H8S45_10720</name>
</gene>
<reference evidence="1" key="1">
    <citation type="submission" date="2020-08" db="EMBL/GenBank/DDBJ databases">
        <title>Genome public.</title>
        <authorList>
            <person name="Liu C."/>
            <person name="Sun Q."/>
        </authorList>
    </citation>
    <scope>NUCLEOTIDE SEQUENCE</scope>
    <source>
        <strain evidence="1">NSJ-28</strain>
    </source>
</reference>
<protein>
    <submittedName>
        <fullName evidence="1">Uncharacterized protein</fullName>
    </submittedName>
</protein>
<keyword evidence="2" id="KW-1185">Reference proteome</keyword>
<accession>A0A923LX57</accession>
<sequence>MDKTELNSKVKDLRELRRMSEEIAAEIEAITDTIKREMTAQGVDMLAGDDWKATWKQVQSARFDSRAFKVAMPDLYERFTRSAETRRFVLA</sequence>
<evidence type="ECO:0000313" key="1">
    <source>
        <dbReference type="EMBL" id="MBC5725927.1"/>
    </source>
</evidence>
<evidence type="ECO:0000313" key="2">
    <source>
        <dbReference type="Proteomes" id="UP000606499"/>
    </source>
</evidence>
<comment type="caution">
    <text evidence="1">The sequence shown here is derived from an EMBL/GenBank/DDBJ whole genome shotgun (WGS) entry which is preliminary data.</text>
</comment>
<dbReference type="AlphaFoldDB" id="A0A923LX57"/>
<dbReference type="RefSeq" id="WP_186950069.1">
    <property type="nucleotide sequence ID" value="NZ_JACOPL010000009.1"/>
</dbReference>
<organism evidence="1 2">
    <name type="scientific">Agathobaculum faecis</name>
    <dbReference type="NCBI Taxonomy" id="2763013"/>
    <lineage>
        <taxon>Bacteria</taxon>
        <taxon>Bacillati</taxon>
        <taxon>Bacillota</taxon>
        <taxon>Clostridia</taxon>
        <taxon>Eubacteriales</taxon>
        <taxon>Butyricicoccaceae</taxon>
        <taxon>Agathobaculum</taxon>
    </lineage>
</organism>
<dbReference type="EMBL" id="JACOPL010000009">
    <property type="protein sequence ID" value="MBC5725927.1"/>
    <property type="molecule type" value="Genomic_DNA"/>
</dbReference>
<proteinExistence type="predicted"/>